<evidence type="ECO:0000259" key="6">
    <source>
        <dbReference type="Pfam" id="PF01694"/>
    </source>
</evidence>
<keyword evidence="4 5" id="KW-0472">Membrane</keyword>
<dbReference type="SUPFAM" id="SSF144091">
    <property type="entry name" value="Rhomboid-like"/>
    <property type="match status" value="1"/>
</dbReference>
<dbReference type="GeneID" id="24424033"/>
<evidence type="ECO:0000256" key="4">
    <source>
        <dbReference type="ARBA" id="ARBA00023136"/>
    </source>
</evidence>
<feature type="domain" description="Peptidase S54 rhomboid" evidence="6">
    <location>
        <begin position="320"/>
        <end position="456"/>
    </location>
</feature>
<evidence type="ECO:0000256" key="3">
    <source>
        <dbReference type="ARBA" id="ARBA00022989"/>
    </source>
</evidence>
<protein>
    <recommendedName>
        <fullName evidence="6">Peptidase S54 rhomboid domain-containing protein</fullName>
    </recommendedName>
</protein>
<evidence type="ECO:0000313" key="7">
    <source>
        <dbReference type="EMBL" id="SJK85887.1"/>
    </source>
</evidence>
<dbReference type="OrthoDB" id="360314at2759"/>
<dbReference type="VEuPathDB" id="PiroplasmaDB:BMR1_02g01230"/>
<reference evidence="7 8" key="1">
    <citation type="journal article" date="2012" name="Nucleic Acids Res.">
        <title>Sequencing of the smallest Apicomplexan genome from the human pathogen Babesia microti.</title>
        <authorList>
            <person name="Cornillot E."/>
            <person name="Hadj-Kaddour K."/>
            <person name="Dassouli A."/>
            <person name="Noel B."/>
            <person name="Ranwez V."/>
            <person name="Vacherie B."/>
            <person name="Augagneur Y."/>
            <person name="Bres V."/>
            <person name="Duclos A."/>
            <person name="Randazzo S."/>
            <person name="Carcy B."/>
            <person name="Debierre-Grockiego F."/>
            <person name="Delbecq S."/>
            <person name="Moubri-Menage K."/>
            <person name="Shams-Eldin H."/>
            <person name="Usmani-Brown S."/>
            <person name="Bringaud F."/>
            <person name="Wincker P."/>
            <person name="Vivares C.P."/>
            <person name="Schwarz R.T."/>
            <person name="Schetters T.P."/>
            <person name="Krause P.J."/>
            <person name="Gorenflot A."/>
            <person name="Berry V."/>
            <person name="Barbe V."/>
            <person name="Ben Mamoun C."/>
        </authorList>
    </citation>
    <scope>NUCLEOTIDE SEQUENCE [LARGE SCALE GENOMIC DNA]</scope>
    <source>
        <strain evidence="7 8">RI</strain>
    </source>
</reference>
<dbReference type="AlphaFoldDB" id="A0A1R4AA85"/>
<evidence type="ECO:0000313" key="8">
    <source>
        <dbReference type="Proteomes" id="UP000002899"/>
    </source>
</evidence>
<dbReference type="EMBL" id="FO082872">
    <property type="protein sequence ID" value="SJK85887.1"/>
    <property type="molecule type" value="Genomic_DNA"/>
</dbReference>
<comment type="subcellular location">
    <subcellularLocation>
        <location evidence="1">Membrane</location>
        <topology evidence="1">Multi-pass membrane protein</topology>
    </subcellularLocation>
</comment>
<feature type="transmembrane region" description="Helical" evidence="5">
    <location>
        <begin position="437"/>
        <end position="456"/>
    </location>
</feature>
<evidence type="ECO:0000256" key="1">
    <source>
        <dbReference type="ARBA" id="ARBA00004141"/>
    </source>
</evidence>
<keyword evidence="2 5" id="KW-0812">Transmembrane</keyword>
<keyword evidence="3 5" id="KW-1133">Transmembrane helix</keyword>
<feature type="transmembrane region" description="Helical" evidence="5">
    <location>
        <begin position="389"/>
        <end position="408"/>
    </location>
</feature>
<feature type="transmembrane region" description="Helical" evidence="5">
    <location>
        <begin position="268"/>
        <end position="292"/>
    </location>
</feature>
<dbReference type="Gene3D" id="1.20.1540.10">
    <property type="entry name" value="Rhomboid-like"/>
    <property type="match status" value="1"/>
</dbReference>
<dbReference type="InterPro" id="IPR035952">
    <property type="entry name" value="Rhomboid-like_sf"/>
</dbReference>
<keyword evidence="8" id="KW-1185">Reference proteome</keyword>
<sequence length="498" mass="57849">MDKFYIPVIDSPHQYKCKIFTNRNSHFRRANSKHKYDRIKFPLRHKRQLYIIKLIPGYEGYAHFLIYDSFTRKRLSIQDSRIDLKDRGPSTKIHTLFMRDMYQVSSLLRDIAQKGSITKETRFIRNGYSIYNVDTFETAYKRMIGVESEFENSPVHKNYKINMSGDGSNVSKSKFRDNETQRLRKRKSFFSLILFRSVVPKNKIFSNFQHKILMSSRKSNIFNSTYSNEGQPAEKYSRIRKKGRHKKNKYNWCSIKLATQFIMQAFNILFPSLTIFSVSMAIIIIQWTFYYIRMFSKKNKYLDALFMHFSGRNLKNNVAIYGLLTSTVLHSSLGHLLISTIMHFRFSFVMENTHGSIITLTMYFICSIYGMLTTCCYNKDVKQANGFAGDWGVAGILLSGYLFNFYLMQGGKHHLTNFATSFVCLFFVKASDHGDQISLYTHIMSSVCGLCFGYLFNKYGGKLRRGRFGSTVICDIICLSLLLALPAASIIALFVFDT</sequence>
<reference evidence="7 8" key="3">
    <citation type="journal article" date="2016" name="Sci. Rep.">
        <title>Genome-wide diversity and gene expression profiling of Babesia microti isolates identify polymorphic genes that mediate host-pathogen interactions.</title>
        <authorList>
            <person name="Silva J.C."/>
            <person name="Cornillot E."/>
            <person name="McCracken C."/>
            <person name="Usmani-Brown S."/>
            <person name="Dwivedi A."/>
            <person name="Ifeonu O.O."/>
            <person name="Crabtree J."/>
            <person name="Gotia H.T."/>
            <person name="Virji A.Z."/>
            <person name="Reynes C."/>
            <person name="Colinge J."/>
            <person name="Kumar V."/>
            <person name="Lawres L."/>
            <person name="Pazzi J.E."/>
            <person name="Pablo J.V."/>
            <person name="Hung C."/>
            <person name="Brancato J."/>
            <person name="Kumari P."/>
            <person name="Orvis J."/>
            <person name="Tretina K."/>
            <person name="Chibucos M."/>
            <person name="Ott S."/>
            <person name="Sadzewicz L."/>
            <person name="Sengamalay N."/>
            <person name="Shetty A.C."/>
            <person name="Su Q."/>
            <person name="Tallon L."/>
            <person name="Fraser C.M."/>
            <person name="Frutos R."/>
            <person name="Molina D.M."/>
            <person name="Krause P.J."/>
            <person name="Ben Mamoun C."/>
        </authorList>
    </citation>
    <scope>NUCLEOTIDE SEQUENCE [LARGE SCALE GENOMIC DNA]</scope>
    <source>
        <strain evidence="7 8">RI</strain>
    </source>
</reference>
<organism evidence="7 8">
    <name type="scientific">Babesia microti (strain RI)</name>
    <dbReference type="NCBI Taxonomy" id="1133968"/>
    <lineage>
        <taxon>Eukaryota</taxon>
        <taxon>Sar</taxon>
        <taxon>Alveolata</taxon>
        <taxon>Apicomplexa</taxon>
        <taxon>Aconoidasida</taxon>
        <taxon>Piroplasmida</taxon>
        <taxon>Babesiidae</taxon>
        <taxon>Babesia</taxon>
    </lineage>
</organism>
<dbReference type="GO" id="GO:0004252">
    <property type="term" value="F:serine-type endopeptidase activity"/>
    <property type="evidence" value="ECO:0007669"/>
    <property type="project" value="InterPro"/>
</dbReference>
<reference evidence="7 8" key="2">
    <citation type="journal article" date="2013" name="PLoS ONE">
        <title>Whole genome mapping and re-organization of the nuclear and mitochondrial genomes of Babesia microti isolates.</title>
        <authorList>
            <person name="Cornillot E."/>
            <person name="Dassouli A."/>
            <person name="Garg A."/>
            <person name="Pachikara N."/>
            <person name="Randazzo S."/>
            <person name="Depoix D."/>
            <person name="Carcy B."/>
            <person name="Delbecq S."/>
            <person name="Frutos R."/>
            <person name="Silva J.C."/>
            <person name="Sutton R."/>
            <person name="Krause P.J."/>
            <person name="Mamoun C.B."/>
        </authorList>
    </citation>
    <scope>NUCLEOTIDE SEQUENCE [LARGE SCALE GENOMIC DNA]</scope>
    <source>
        <strain evidence="7 8">RI</strain>
    </source>
</reference>
<feature type="transmembrane region" description="Helical" evidence="5">
    <location>
        <begin position="318"/>
        <end position="344"/>
    </location>
</feature>
<name>A0A1R4AA85_BABMR</name>
<evidence type="ECO:0000256" key="2">
    <source>
        <dbReference type="ARBA" id="ARBA00022692"/>
    </source>
</evidence>
<dbReference type="InterPro" id="IPR022764">
    <property type="entry name" value="Peptidase_S54_rhomboid_dom"/>
</dbReference>
<dbReference type="GO" id="GO:0016020">
    <property type="term" value="C:membrane"/>
    <property type="evidence" value="ECO:0007669"/>
    <property type="project" value="UniProtKB-SubCell"/>
</dbReference>
<feature type="transmembrane region" description="Helical" evidence="5">
    <location>
        <begin position="468"/>
        <end position="496"/>
    </location>
</feature>
<dbReference type="Pfam" id="PF01694">
    <property type="entry name" value="Rhomboid"/>
    <property type="match status" value="1"/>
</dbReference>
<dbReference type="Proteomes" id="UP000002899">
    <property type="component" value="Chromosome II"/>
</dbReference>
<dbReference type="KEGG" id="bmic:BMR1_02g01230"/>
<accession>A0A1R4AA85</accession>
<dbReference type="RefSeq" id="XP_021338098.1">
    <property type="nucleotide sequence ID" value="XM_021483142.1"/>
</dbReference>
<feature type="transmembrane region" description="Helical" evidence="5">
    <location>
        <begin position="356"/>
        <end position="377"/>
    </location>
</feature>
<proteinExistence type="predicted"/>
<evidence type="ECO:0000256" key="5">
    <source>
        <dbReference type="SAM" id="Phobius"/>
    </source>
</evidence>